<name>A0A6B8KLV3_9HYPH</name>
<evidence type="ECO:0000259" key="2">
    <source>
        <dbReference type="Pfam" id="PF16998"/>
    </source>
</evidence>
<dbReference type="Proteomes" id="UP000309061">
    <property type="component" value="Chromosome"/>
</dbReference>
<organism evidence="3 4">
    <name type="scientific">Methylocystis heyeri</name>
    <dbReference type="NCBI Taxonomy" id="391905"/>
    <lineage>
        <taxon>Bacteria</taxon>
        <taxon>Pseudomonadati</taxon>
        <taxon>Pseudomonadota</taxon>
        <taxon>Alphaproteobacteria</taxon>
        <taxon>Hyphomicrobiales</taxon>
        <taxon>Methylocystaceae</taxon>
        <taxon>Methylocystis</taxon>
    </lineage>
</organism>
<dbReference type="EMBL" id="CP046052">
    <property type="protein sequence ID" value="QGM47930.1"/>
    <property type="molecule type" value="Genomic_DNA"/>
</dbReference>
<reference evidence="3 4" key="1">
    <citation type="submission" date="2019-11" db="EMBL/GenBank/DDBJ databases">
        <title>The genome sequence of Methylocystis heyeri.</title>
        <authorList>
            <person name="Oshkin I.Y."/>
            <person name="Miroshnikov K."/>
            <person name="Dedysh S.N."/>
        </authorList>
    </citation>
    <scope>NUCLEOTIDE SEQUENCE [LARGE SCALE GENOMIC DNA]</scope>
    <source>
        <strain evidence="3 4">H2</strain>
    </source>
</reference>
<dbReference type="OrthoDB" id="8017863at2"/>
<evidence type="ECO:0000313" key="3">
    <source>
        <dbReference type="EMBL" id="QGM47930.1"/>
    </source>
</evidence>
<keyword evidence="4" id="KW-1185">Reference proteome</keyword>
<proteinExistence type="predicted"/>
<feature type="domain" description="Surface antigen" evidence="2">
    <location>
        <begin position="11"/>
        <end position="118"/>
    </location>
</feature>
<dbReference type="AlphaFoldDB" id="A0A6B8KLV3"/>
<gene>
    <name evidence="3" type="ORF">H2LOC_003130</name>
</gene>
<sequence length="121" mass="12864">MTPSDGWRAVSTDDVTGSIHKPAPELTRGLDAEDQRRAIAALGTALDPQGAGGSVNWDNSQSGAKGSFTPVGPAYPIEGKICRAFVADVSTRETQERLQGAACREKTAEWSLSEVKPWHKG</sequence>
<evidence type="ECO:0000313" key="4">
    <source>
        <dbReference type="Proteomes" id="UP000309061"/>
    </source>
</evidence>
<evidence type="ECO:0000256" key="1">
    <source>
        <dbReference type="SAM" id="MobiDB-lite"/>
    </source>
</evidence>
<protein>
    <recommendedName>
        <fullName evidence="2">Surface antigen domain-containing protein</fullName>
    </recommendedName>
</protein>
<accession>A0A6B8KLV3</accession>
<dbReference type="InterPro" id="IPR032635">
    <property type="entry name" value="Anti_2"/>
</dbReference>
<feature type="region of interest" description="Disordered" evidence="1">
    <location>
        <begin position="1"/>
        <end position="32"/>
    </location>
</feature>
<dbReference type="Pfam" id="PF16998">
    <property type="entry name" value="17kDa_Anti_2"/>
    <property type="match status" value="1"/>
</dbReference>
<dbReference type="KEGG" id="mhey:H2LOC_003130"/>